<keyword evidence="1" id="KW-0812">Transmembrane</keyword>
<evidence type="ECO:0000313" key="3">
    <source>
        <dbReference type="Proteomes" id="UP000468668"/>
    </source>
</evidence>
<feature type="transmembrane region" description="Helical" evidence="1">
    <location>
        <begin position="79"/>
        <end position="96"/>
    </location>
</feature>
<organism evidence="2 3">
    <name type="scientific">Ellagibacter isourolithinifaciens</name>
    <dbReference type="NCBI Taxonomy" id="2137581"/>
    <lineage>
        <taxon>Bacteria</taxon>
        <taxon>Bacillati</taxon>
        <taxon>Actinomycetota</taxon>
        <taxon>Coriobacteriia</taxon>
        <taxon>Eggerthellales</taxon>
        <taxon>Eggerthellaceae</taxon>
        <taxon>Ellagibacter</taxon>
    </lineage>
</organism>
<dbReference type="AlphaFoldDB" id="A0A6N6NUQ4"/>
<feature type="transmembrane region" description="Helical" evidence="1">
    <location>
        <begin position="6"/>
        <end position="30"/>
    </location>
</feature>
<gene>
    <name evidence="2" type="ORF">F8C90_01865</name>
</gene>
<name>A0A6N6NUQ4_9ACTN</name>
<feature type="transmembrane region" description="Helical" evidence="1">
    <location>
        <begin position="37"/>
        <end position="59"/>
    </location>
</feature>
<feature type="transmembrane region" description="Helical" evidence="1">
    <location>
        <begin position="108"/>
        <end position="134"/>
    </location>
</feature>
<dbReference type="EMBL" id="WAJR01000002">
    <property type="protein sequence ID" value="KAB1642479.1"/>
    <property type="molecule type" value="Genomic_DNA"/>
</dbReference>
<evidence type="ECO:0000256" key="1">
    <source>
        <dbReference type="SAM" id="Phobius"/>
    </source>
</evidence>
<dbReference type="RefSeq" id="WP_158048746.1">
    <property type="nucleotide sequence ID" value="NZ_WAJR01000002.1"/>
</dbReference>
<feature type="transmembrane region" description="Helical" evidence="1">
    <location>
        <begin position="140"/>
        <end position="158"/>
    </location>
</feature>
<keyword evidence="1" id="KW-0472">Membrane</keyword>
<comment type="caution">
    <text evidence="2">The sequence shown here is derived from an EMBL/GenBank/DDBJ whole genome shotgun (WGS) entry which is preliminary data.</text>
</comment>
<keyword evidence="3" id="KW-1185">Reference proteome</keyword>
<proteinExistence type="predicted"/>
<feature type="transmembrane region" description="Helical" evidence="1">
    <location>
        <begin position="165"/>
        <end position="185"/>
    </location>
</feature>
<keyword evidence="1" id="KW-1133">Transmembrane helix</keyword>
<reference evidence="2 3" key="1">
    <citation type="submission" date="2019-09" db="EMBL/GenBank/DDBJ databases">
        <title>Whole genome shotgun sequencing (WGS) of Ellagibacter isourolithinifaciens DSM 104140(T) and Adlercreutzia muris DSM 29508(T).</title>
        <authorList>
            <person name="Stoll D.A."/>
            <person name="Danylec N."/>
            <person name="Huch M."/>
        </authorList>
    </citation>
    <scope>NUCLEOTIDE SEQUENCE [LARGE SCALE GENOMIC DNA]</scope>
    <source>
        <strain evidence="2 3">DSM 104140</strain>
    </source>
</reference>
<protein>
    <recommendedName>
        <fullName evidence="4">DMSO reductase</fullName>
    </recommendedName>
</protein>
<sequence length="252" mass="26051">MISEFPLFLFTTLAGVAAGAYVVSVAFPVGKDAKKTWLFPLVCLVLLAVGLAGLPLHLGRPERLFVALSQPGAMIAQEAYWSIALGVILLIDLVISKTKGSSPRGLRIVGGIAALGLMFVMSNAYFVSIGVSAWASWQTFLLFILGDLAMGAALLALLESDLMKNGTYLTASAVLSVLAAVGVVLETVHFASVGASMVLLIIGAVVVAVAAVLQFMAKSGKMSTATAAKVAFACAFVGIALARYGFYAACAL</sequence>
<dbReference type="GeneID" id="98657146"/>
<dbReference type="GO" id="GO:0016020">
    <property type="term" value="C:membrane"/>
    <property type="evidence" value="ECO:0007669"/>
    <property type="project" value="InterPro"/>
</dbReference>
<dbReference type="Proteomes" id="UP000468668">
    <property type="component" value="Unassembled WGS sequence"/>
</dbReference>
<dbReference type="InterPro" id="IPR007059">
    <property type="entry name" value="DmsC"/>
</dbReference>
<dbReference type="Gene3D" id="1.20.1630.10">
    <property type="entry name" value="Formate dehydrogenase/DMSO reductase domain"/>
    <property type="match status" value="1"/>
</dbReference>
<evidence type="ECO:0008006" key="4">
    <source>
        <dbReference type="Google" id="ProtNLM"/>
    </source>
</evidence>
<feature type="transmembrane region" description="Helical" evidence="1">
    <location>
        <begin position="191"/>
        <end position="215"/>
    </location>
</feature>
<dbReference type="OrthoDB" id="3177909at2"/>
<feature type="transmembrane region" description="Helical" evidence="1">
    <location>
        <begin position="227"/>
        <end position="246"/>
    </location>
</feature>
<accession>A0A6N6NUQ4</accession>
<dbReference type="GO" id="GO:0019645">
    <property type="term" value="P:anaerobic electron transport chain"/>
    <property type="evidence" value="ECO:0007669"/>
    <property type="project" value="InterPro"/>
</dbReference>
<evidence type="ECO:0000313" key="2">
    <source>
        <dbReference type="EMBL" id="KAB1642479.1"/>
    </source>
</evidence>
<dbReference type="Pfam" id="PF04976">
    <property type="entry name" value="DmsC"/>
    <property type="match status" value="1"/>
</dbReference>